<name>A0A317SUD2_9PEZI</name>
<organism evidence="2 3">
    <name type="scientific">Tuber magnatum</name>
    <name type="common">white Piedmont truffle</name>
    <dbReference type="NCBI Taxonomy" id="42249"/>
    <lineage>
        <taxon>Eukaryota</taxon>
        <taxon>Fungi</taxon>
        <taxon>Dikarya</taxon>
        <taxon>Ascomycota</taxon>
        <taxon>Pezizomycotina</taxon>
        <taxon>Pezizomycetes</taxon>
        <taxon>Pezizales</taxon>
        <taxon>Tuberaceae</taxon>
        <taxon>Tuber</taxon>
    </lineage>
</organism>
<gene>
    <name evidence="2" type="ORF">C7212DRAFT_362860</name>
</gene>
<proteinExistence type="predicted"/>
<evidence type="ECO:0000256" key="1">
    <source>
        <dbReference type="SAM" id="MobiDB-lite"/>
    </source>
</evidence>
<dbReference type="Proteomes" id="UP000246991">
    <property type="component" value="Unassembled WGS sequence"/>
</dbReference>
<comment type="caution">
    <text evidence="2">The sequence shown here is derived from an EMBL/GenBank/DDBJ whole genome shotgun (WGS) entry which is preliminary data.</text>
</comment>
<accession>A0A317SUD2</accession>
<feature type="region of interest" description="Disordered" evidence="1">
    <location>
        <begin position="142"/>
        <end position="254"/>
    </location>
</feature>
<keyword evidence="3" id="KW-1185">Reference proteome</keyword>
<feature type="compositionally biased region" description="Acidic residues" evidence="1">
    <location>
        <begin position="187"/>
        <end position="232"/>
    </location>
</feature>
<sequence length="254" mass="28855">MIRCTQRKPQCWASYRDDEIRYILVLRRRMGPRKRGRITGEFHRRYPLPARSTDALRHQYYKWKRLRVEEGAGTQEQDSHDHYGGQEGGRTDGISGDGNEGGRSSIVGKGEDEFGQGGNCYEATNKAGYECVDRYGDTRVYEREDDVGDGKPVALGQGNIGIDSYGDDDHRWGRDGDSGIEDKDKDSDEDDGDNDDDGEDEDDDEEDEDDDEEDEDDDEEDEDDDGDEEDDYQGAGERMDKDRAGQGYHDGYQN</sequence>
<dbReference type="EMBL" id="PYWC01000025">
    <property type="protein sequence ID" value="PWW77237.1"/>
    <property type="molecule type" value="Genomic_DNA"/>
</dbReference>
<reference evidence="2 3" key="1">
    <citation type="submission" date="2018-03" db="EMBL/GenBank/DDBJ databases">
        <title>Genomes of Pezizomycetes fungi and the evolution of truffles.</title>
        <authorList>
            <person name="Murat C."/>
            <person name="Payen T."/>
            <person name="Noel B."/>
            <person name="Kuo A."/>
            <person name="Martin F.M."/>
        </authorList>
    </citation>
    <scope>NUCLEOTIDE SEQUENCE [LARGE SCALE GENOMIC DNA]</scope>
    <source>
        <strain evidence="2">091103-1</strain>
    </source>
</reference>
<evidence type="ECO:0008006" key="4">
    <source>
        <dbReference type="Google" id="ProtNLM"/>
    </source>
</evidence>
<dbReference type="AlphaFoldDB" id="A0A317SUD2"/>
<protein>
    <recommendedName>
        <fullName evidence="4">Myb-like domain-containing protein</fullName>
    </recommendedName>
</protein>
<feature type="compositionally biased region" description="Basic and acidic residues" evidence="1">
    <location>
        <begin position="167"/>
        <end position="186"/>
    </location>
</feature>
<feature type="region of interest" description="Disordered" evidence="1">
    <location>
        <begin position="70"/>
        <end position="116"/>
    </location>
</feature>
<dbReference type="STRING" id="42249.A0A317SUD2"/>
<evidence type="ECO:0000313" key="2">
    <source>
        <dbReference type="EMBL" id="PWW77237.1"/>
    </source>
</evidence>
<evidence type="ECO:0000313" key="3">
    <source>
        <dbReference type="Proteomes" id="UP000246991"/>
    </source>
</evidence>